<dbReference type="EMBL" id="JRKS01000113">
    <property type="protein sequence ID" value="KGJ01509.1"/>
    <property type="molecule type" value="Genomic_DNA"/>
</dbReference>
<dbReference type="RefSeq" id="WP_036722595.1">
    <property type="nucleotide sequence ID" value="NZ_JRKS01000113.1"/>
</dbReference>
<dbReference type="PANTHER" id="PTHR30349">
    <property type="entry name" value="PHAGE INTEGRASE-RELATED"/>
    <property type="match status" value="1"/>
</dbReference>
<dbReference type="PROSITE" id="PS51900">
    <property type="entry name" value="CB"/>
    <property type="match status" value="1"/>
</dbReference>
<reference evidence="7 8" key="1">
    <citation type="submission" date="2014-09" db="EMBL/GenBank/DDBJ databases">
        <authorList>
            <person name="McGinnis J.M."/>
            <person name="Wolfgang W.J."/>
        </authorList>
    </citation>
    <scope>NUCLEOTIDE SEQUENCE [LARGE SCALE GENOMIC DNA]</scope>
    <source>
        <strain evidence="7 8">HAMBI 3106</strain>
    </source>
</reference>
<feature type="domain" description="Core-binding (CB)" evidence="6">
    <location>
        <begin position="133"/>
        <end position="225"/>
    </location>
</feature>
<dbReference type="SUPFAM" id="SSF56349">
    <property type="entry name" value="DNA breaking-rejoining enzymes"/>
    <property type="match status" value="1"/>
</dbReference>
<evidence type="ECO:0000256" key="4">
    <source>
        <dbReference type="PROSITE-ProRule" id="PRU01248"/>
    </source>
</evidence>
<dbReference type="GO" id="GO:0003677">
    <property type="term" value="F:DNA binding"/>
    <property type="evidence" value="ECO:0007669"/>
    <property type="project" value="UniProtKB-UniRule"/>
</dbReference>
<keyword evidence="3" id="KW-0233">DNA recombination</keyword>
<dbReference type="GO" id="GO:0006310">
    <property type="term" value="P:DNA recombination"/>
    <property type="evidence" value="ECO:0007669"/>
    <property type="project" value="UniProtKB-KW"/>
</dbReference>
<dbReference type="Gene3D" id="1.10.443.10">
    <property type="entry name" value="Intergrase catalytic core"/>
    <property type="match status" value="1"/>
</dbReference>
<dbReference type="GO" id="GO:0015074">
    <property type="term" value="P:DNA integration"/>
    <property type="evidence" value="ECO:0007669"/>
    <property type="project" value="UniProtKB-KW"/>
</dbReference>
<dbReference type="InterPro" id="IPR013762">
    <property type="entry name" value="Integrase-like_cat_sf"/>
</dbReference>
<dbReference type="InterPro" id="IPR044068">
    <property type="entry name" value="CB"/>
</dbReference>
<organism evidence="7 8">
    <name type="scientific">Paracoccus sphaerophysae</name>
    <dbReference type="NCBI Taxonomy" id="690417"/>
    <lineage>
        <taxon>Bacteria</taxon>
        <taxon>Pseudomonadati</taxon>
        <taxon>Pseudomonadota</taxon>
        <taxon>Alphaproteobacteria</taxon>
        <taxon>Rhodobacterales</taxon>
        <taxon>Paracoccaceae</taxon>
        <taxon>Paracoccus</taxon>
    </lineage>
</organism>
<dbReference type="InterPro" id="IPR002104">
    <property type="entry name" value="Integrase_catalytic"/>
</dbReference>
<keyword evidence="1" id="KW-0229">DNA integration</keyword>
<evidence type="ECO:0000259" key="6">
    <source>
        <dbReference type="PROSITE" id="PS51900"/>
    </source>
</evidence>
<dbReference type="InterPro" id="IPR011010">
    <property type="entry name" value="DNA_brk_join_enz"/>
</dbReference>
<sequence>MADILARGNKGLLYLRRRVPVRFAEVDRRKIVWVALHTDSFAEAQKKAVAVWAEHMAAWEARLAGESTEAGERFEAARQLAAARNLRYLPARQVAALPLPELVERIKRVRGSGGRPDPVEARALLGGVEPTTISVSGALATYWSLAADKTIGMSDDQKRIWRNPRKKAVKNFISVIGDKPLDQIDRDDMLDFRQWWMDRLAGGEVSANSANKEIGHLSSILQTVNEGKRLGLTLPIGKLSLKEGEQRARPPFSDEWIREKLLKPDALAGLNSEARNILLTMVNTGARPSEIAALLPGHIHLDADVPHIAILPVGRHVKSRYSIRKIPLTGVSLEAMKQSRDGFPRYRNKQSFTNTINKFLRENHLLETPDHVLYSLRHSFEDRLLAAGIDERIRRDLMGHRLDRERYGQGASLARVAGLLQEIAL</sequence>
<comment type="caution">
    <text evidence="7">The sequence shown here is derived from an EMBL/GenBank/DDBJ whole genome shotgun (WGS) entry which is preliminary data.</text>
</comment>
<dbReference type="PANTHER" id="PTHR30349:SF64">
    <property type="entry name" value="PROPHAGE INTEGRASE INTD-RELATED"/>
    <property type="match status" value="1"/>
</dbReference>
<dbReference type="AlphaFoldDB" id="A0A099ETD6"/>
<evidence type="ECO:0000313" key="8">
    <source>
        <dbReference type="Proteomes" id="UP000029917"/>
    </source>
</evidence>
<keyword evidence="2 4" id="KW-0238">DNA-binding</keyword>
<evidence type="ECO:0000259" key="5">
    <source>
        <dbReference type="PROSITE" id="PS51898"/>
    </source>
</evidence>
<gene>
    <name evidence="7" type="ORF">IC63_16990</name>
</gene>
<evidence type="ECO:0000256" key="1">
    <source>
        <dbReference type="ARBA" id="ARBA00022908"/>
    </source>
</evidence>
<dbReference type="Pfam" id="PF00589">
    <property type="entry name" value="Phage_integrase"/>
    <property type="match status" value="1"/>
</dbReference>
<dbReference type="OrthoDB" id="7222937at2"/>
<dbReference type="InterPro" id="IPR046668">
    <property type="entry name" value="DUF6538"/>
</dbReference>
<dbReference type="Proteomes" id="UP000029917">
    <property type="component" value="Unassembled WGS sequence"/>
</dbReference>
<proteinExistence type="predicted"/>
<evidence type="ECO:0000256" key="2">
    <source>
        <dbReference type="ARBA" id="ARBA00023125"/>
    </source>
</evidence>
<name>A0A099ETD6_9RHOB</name>
<feature type="domain" description="Tyr recombinase" evidence="5">
    <location>
        <begin position="247"/>
        <end position="421"/>
    </location>
</feature>
<evidence type="ECO:0000313" key="7">
    <source>
        <dbReference type="EMBL" id="KGJ01509.1"/>
    </source>
</evidence>
<dbReference type="PROSITE" id="PS51898">
    <property type="entry name" value="TYR_RECOMBINASE"/>
    <property type="match status" value="1"/>
</dbReference>
<reference evidence="7 8" key="2">
    <citation type="submission" date="2014-10" db="EMBL/GenBank/DDBJ databases">
        <title>Paracoccus sanguinis sp. nov., isolated from clinical specimens of New York State patients.</title>
        <authorList>
            <person name="Mingle L.A."/>
            <person name="Cole J.A."/>
            <person name="Lapierre P."/>
            <person name="Musser K.A."/>
        </authorList>
    </citation>
    <scope>NUCLEOTIDE SEQUENCE [LARGE SCALE GENOMIC DNA]</scope>
    <source>
        <strain evidence="7 8">HAMBI 3106</strain>
    </source>
</reference>
<protein>
    <submittedName>
        <fullName evidence="7">Integrase</fullName>
    </submittedName>
</protein>
<accession>A0A099ETD6</accession>
<keyword evidence="8" id="KW-1185">Reference proteome</keyword>
<dbReference type="Pfam" id="PF20172">
    <property type="entry name" value="DUF6538"/>
    <property type="match status" value="1"/>
</dbReference>
<evidence type="ECO:0000256" key="3">
    <source>
        <dbReference type="ARBA" id="ARBA00023172"/>
    </source>
</evidence>
<dbReference type="InterPro" id="IPR050090">
    <property type="entry name" value="Tyrosine_recombinase_XerCD"/>
</dbReference>